<feature type="chain" id="PRO_5043541618" evidence="3">
    <location>
        <begin position="23"/>
        <end position="254"/>
    </location>
</feature>
<name>A0AAV9XU48_9CRYT</name>
<proteinExistence type="predicted"/>
<gene>
    <name evidence="4" type="ORF">RS030_71088</name>
</gene>
<evidence type="ECO:0000313" key="4">
    <source>
        <dbReference type="EMBL" id="KAK6588028.1"/>
    </source>
</evidence>
<dbReference type="AlphaFoldDB" id="A0AAV9XU48"/>
<feature type="compositionally biased region" description="Polar residues" evidence="1">
    <location>
        <begin position="59"/>
        <end position="76"/>
    </location>
</feature>
<evidence type="ECO:0000313" key="5">
    <source>
        <dbReference type="Proteomes" id="UP001311799"/>
    </source>
</evidence>
<evidence type="ECO:0000256" key="3">
    <source>
        <dbReference type="SAM" id="SignalP"/>
    </source>
</evidence>
<feature type="transmembrane region" description="Helical" evidence="2">
    <location>
        <begin position="227"/>
        <end position="248"/>
    </location>
</feature>
<evidence type="ECO:0000256" key="2">
    <source>
        <dbReference type="SAM" id="Phobius"/>
    </source>
</evidence>
<dbReference type="Proteomes" id="UP001311799">
    <property type="component" value="Unassembled WGS sequence"/>
</dbReference>
<dbReference type="EMBL" id="JAWDEY010000035">
    <property type="protein sequence ID" value="KAK6588028.1"/>
    <property type="molecule type" value="Genomic_DNA"/>
</dbReference>
<keyword evidence="2" id="KW-0472">Membrane</keyword>
<evidence type="ECO:0000256" key="1">
    <source>
        <dbReference type="SAM" id="MobiDB-lite"/>
    </source>
</evidence>
<organism evidence="4 5">
    <name type="scientific">Cryptosporidium xiaoi</name>
    <dbReference type="NCBI Taxonomy" id="659607"/>
    <lineage>
        <taxon>Eukaryota</taxon>
        <taxon>Sar</taxon>
        <taxon>Alveolata</taxon>
        <taxon>Apicomplexa</taxon>
        <taxon>Conoidasida</taxon>
        <taxon>Coccidia</taxon>
        <taxon>Eucoccidiorida</taxon>
        <taxon>Eimeriorina</taxon>
        <taxon>Cryptosporidiidae</taxon>
        <taxon>Cryptosporidium</taxon>
    </lineage>
</organism>
<feature type="region of interest" description="Disordered" evidence="1">
    <location>
        <begin position="55"/>
        <end position="130"/>
    </location>
</feature>
<feature type="signal peptide" evidence="3">
    <location>
        <begin position="1"/>
        <end position="22"/>
    </location>
</feature>
<keyword evidence="2" id="KW-1133">Transmembrane helix</keyword>
<comment type="caution">
    <text evidence="4">The sequence shown here is derived from an EMBL/GenBank/DDBJ whole genome shotgun (WGS) entry which is preliminary data.</text>
</comment>
<keyword evidence="2" id="KW-0812">Transmembrane</keyword>
<reference evidence="4 5" key="1">
    <citation type="submission" date="2023-10" db="EMBL/GenBank/DDBJ databases">
        <title>Comparative genomics analysis reveals potential genetic determinants of host preference in Cryptosporidium xiaoi.</title>
        <authorList>
            <person name="Xiao L."/>
            <person name="Li J."/>
        </authorList>
    </citation>
    <scope>NUCLEOTIDE SEQUENCE [LARGE SCALE GENOMIC DNA]</scope>
    <source>
        <strain evidence="4 5">52996</strain>
    </source>
</reference>
<feature type="compositionally biased region" description="Acidic residues" evidence="1">
    <location>
        <begin position="80"/>
        <end position="89"/>
    </location>
</feature>
<feature type="compositionally biased region" description="Low complexity" evidence="1">
    <location>
        <begin position="120"/>
        <end position="129"/>
    </location>
</feature>
<accession>A0AAV9XU48</accession>
<sequence>MKSGICLVILVLLILKLENYNGLKIKSEYDSYMSSPEASSSSSTGNLSSEIFDDKKSNKASYGVSSASTDYQSDYSQVDKEDEDEDAGEDISVVKTEGTENENSERSIKKGKRKVEEGSEVGNSGGVDSLSRVQYDAKQSRFDLSSTVYPRSDVSGTNYVFLSPAAQKRIDKKIVQLRKKGKHHGSMKETIAVGEWQRRYYSRPVTEVPQFRDFGTDNIHSKREGSLFNWVMLALVIILVMVVFVFIYRSMNKG</sequence>
<keyword evidence="3" id="KW-0732">Signal</keyword>
<protein>
    <submittedName>
        <fullName evidence="4">Uncharacterized protein</fullName>
    </submittedName>
</protein>
<keyword evidence="5" id="KW-1185">Reference proteome</keyword>